<dbReference type="EMBL" id="MFUR01000013">
    <property type="protein sequence ID" value="OGI86655.1"/>
    <property type="molecule type" value="Genomic_DNA"/>
</dbReference>
<name>A0A1F6WY47_9BACT</name>
<proteinExistence type="predicted"/>
<protein>
    <submittedName>
        <fullName evidence="1">Uncharacterized protein</fullName>
    </submittedName>
</protein>
<evidence type="ECO:0000313" key="1">
    <source>
        <dbReference type="EMBL" id="OGI86655.1"/>
    </source>
</evidence>
<dbReference type="Proteomes" id="UP000177001">
    <property type="component" value="Unassembled WGS sequence"/>
</dbReference>
<sequence length="77" mass="9006">MSSMEKNPGPEKPTDMQIVLFISGHIMEPCKDEKGNNIRDFYMREAQRYLDENVITEPIARKTLKDIIDVYSKKTEK</sequence>
<comment type="caution">
    <text evidence="1">The sequence shown here is derived from an EMBL/GenBank/DDBJ whole genome shotgun (WGS) entry which is preliminary data.</text>
</comment>
<organism evidence="1 2">
    <name type="scientific">Candidatus Nomurabacteria bacterium RIFCSPLOWO2_01_FULL_36_16</name>
    <dbReference type="NCBI Taxonomy" id="1801767"/>
    <lineage>
        <taxon>Bacteria</taxon>
        <taxon>Candidatus Nomuraibacteriota</taxon>
    </lineage>
</organism>
<dbReference type="AlphaFoldDB" id="A0A1F6WY47"/>
<reference evidence="1 2" key="1">
    <citation type="journal article" date="2016" name="Nat. Commun.">
        <title>Thousands of microbial genomes shed light on interconnected biogeochemical processes in an aquifer system.</title>
        <authorList>
            <person name="Anantharaman K."/>
            <person name="Brown C.T."/>
            <person name="Hug L.A."/>
            <person name="Sharon I."/>
            <person name="Castelle C.J."/>
            <person name="Probst A.J."/>
            <person name="Thomas B.C."/>
            <person name="Singh A."/>
            <person name="Wilkins M.J."/>
            <person name="Karaoz U."/>
            <person name="Brodie E.L."/>
            <person name="Williams K.H."/>
            <person name="Hubbard S.S."/>
            <person name="Banfield J.F."/>
        </authorList>
    </citation>
    <scope>NUCLEOTIDE SEQUENCE [LARGE SCALE GENOMIC DNA]</scope>
</reference>
<gene>
    <name evidence="1" type="ORF">A3A91_03010</name>
</gene>
<evidence type="ECO:0000313" key="2">
    <source>
        <dbReference type="Proteomes" id="UP000177001"/>
    </source>
</evidence>
<accession>A0A1F6WY47</accession>